<dbReference type="EMBL" id="AEXY01000022">
    <property type="protein sequence ID" value="EGD35894.1"/>
    <property type="molecule type" value="Genomic_DNA"/>
</dbReference>
<accession>F0ING6</accession>
<organism evidence="1 2">
    <name type="scientific">Streptococcus sanguinis SK150</name>
    <dbReference type="NCBI Taxonomy" id="888811"/>
    <lineage>
        <taxon>Bacteria</taxon>
        <taxon>Bacillati</taxon>
        <taxon>Bacillota</taxon>
        <taxon>Bacilli</taxon>
        <taxon>Lactobacillales</taxon>
        <taxon>Streptococcaceae</taxon>
        <taxon>Streptococcus</taxon>
    </lineage>
</organism>
<evidence type="ECO:0000313" key="2">
    <source>
        <dbReference type="Proteomes" id="UP000003530"/>
    </source>
</evidence>
<comment type="caution">
    <text evidence="1">The sequence shown here is derived from an EMBL/GenBank/DDBJ whole genome shotgun (WGS) entry which is preliminary data.</text>
</comment>
<name>F0ING6_STRSA</name>
<dbReference type="HOGENOM" id="CLU_3085374_0_0_9"/>
<dbReference type="AlphaFoldDB" id="F0ING6"/>
<protein>
    <submittedName>
        <fullName evidence="1">Uncharacterized protein</fullName>
    </submittedName>
</protein>
<dbReference type="Proteomes" id="UP000003530">
    <property type="component" value="Unassembled WGS sequence"/>
</dbReference>
<proteinExistence type="predicted"/>
<gene>
    <name evidence="1" type="ORF">HMPREF9383_1670</name>
</gene>
<sequence length="52" mass="6074">MSQSDFLFIGFQIHGIIKSRWLCFSIPHREGRLKEVYEQKTALFNSKTSINA</sequence>
<reference evidence="1 2" key="1">
    <citation type="submission" date="2011-02" db="EMBL/GenBank/DDBJ databases">
        <authorList>
            <person name="Muzny D."/>
            <person name="Qin X."/>
            <person name="Deng J."/>
            <person name="Jiang H."/>
            <person name="Liu Y."/>
            <person name="Qu J."/>
            <person name="Song X.-Z."/>
            <person name="Zhang L."/>
            <person name="Thornton R."/>
            <person name="Coyle M."/>
            <person name="Francisco L."/>
            <person name="Jackson L."/>
            <person name="Javaid M."/>
            <person name="Korchina V."/>
            <person name="Kovar C."/>
            <person name="Mata R."/>
            <person name="Mathew T."/>
            <person name="Ngo R."/>
            <person name="Nguyen L."/>
            <person name="Nguyen N."/>
            <person name="Okwuonu G."/>
            <person name="Ongeri F."/>
            <person name="Pham C."/>
            <person name="Simmons D."/>
            <person name="Wilczek-Boney K."/>
            <person name="Hale W."/>
            <person name="Jakkamsetti A."/>
            <person name="Pham P."/>
            <person name="Ruth R."/>
            <person name="San Lucas F."/>
            <person name="Warren J."/>
            <person name="Zhang J."/>
            <person name="Zhao Z."/>
            <person name="Zhou C."/>
            <person name="Zhu D."/>
            <person name="Lee S."/>
            <person name="Bess C."/>
            <person name="Blankenburg K."/>
            <person name="Forbes L."/>
            <person name="Fu Q."/>
            <person name="Gubbala S."/>
            <person name="Hirani K."/>
            <person name="Jayaseelan J.C."/>
            <person name="Lara F."/>
            <person name="Munidasa M."/>
            <person name="Palculict T."/>
            <person name="Patil S."/>
            <person name="Pu L.-L."/>
            <person name="Saada N."/>
            <person name="Tang L."/>
            <person name="Weissenberger G."/>
            <person name="Zhu Y."/>
            <person name="Hemphill L."/>
            <person name="Shang Y."/>
            <person name="Youmans B."/>
            <person name="Ayvaz T."/>
            <person name="Ross M."/>
            <person name="Santibanez J."/>
            <person name="Aqrawi P."/>
            <person name="Gross S."/>
            <person name="Joshi V."/>
            <person name="Fowler G."/>
            <person name="Nazareth L."/>
            <person name="Reid J."/>
            <person name="Worley K."/>
            <person name="Petrosino J."/>
            <person name="Highlander S."/>
            <person name="Gibbs R."/>
        </authorList>
    </citation>
    <scope>NUCLEOTIDE SEQUENCE [LARGE SCALE GENOMIC DNA]</scope>
    <source>
        <strain evidence="1 2">SK150</strain>
    </source>
</reference>
<evidence type="ECO:0000313" key="1">
    <source>
        <dbReference type="EMBL" id="EGD35894.1"/>
    </source>
</evidence>